<sequence length="121" mass="13053">MTVTTSFPLPSCTDDRYVVLTDPCPGTIVELGAGSQLAVRFRTPLGASRWQVTGLPGHVLPLAAHGAEFQFLVFGHESDGTPLRFERRHPDREVAHEVCELLVLPVSAAARTSRSASSRTA</sequence>
<keyword evidence="2" id="KW-1185">Reference proteome</keyword>
<proteinExistence type="predicted"/>
<dbReference type="Proteomes" id="UP000502996">
    <property type="component" value="Chromosome"/>
</dbReference>
<name>A0A6G6WIY0_9ACTN</name>
<protein>
    <submittedName>
        <fullName evidence="1">Uncharacterized protein</fullName>
    </submittedName>
</protein>
<accession>A0A6G6WIY0</accession>
<evidence type="ECO:0000313" key="1">
    <source>
        <dbReference type="EMBL" id="QIG45204.1"/>
    </source>
</evidence>
<reference evidence="1 2" key="1">
    <citation type="submission" date="2020-02" db="EMBL/GenBank/DDBJ databases">
        <title>Full genome sequence of Nocardioides sp. R-3366.</title>
        <authorList>
            <person name="Im W.-T."/>
        </authorList>
    </citation>
    <scope>NUCLEOTIDE SEQUENCE [LARGE SCALE GENOMIC DNA]</scope>
    <source>
        <strain evidence="1 2">R-3366</strain>
    </source>
</reference>
<dbReference type="RefSeq" id="WP_165237533.1">
    <property type="nucleotide sequence ID" value="NZ_CP049257.1"/>
</dbReference>
<organism evidence="1 2">
    <name type="scientific">Nocardioides anomalus</name>
    <dbReference type="NCBI Taxonomy" id="2712223"/>
    <lineage>
        <taxon>Bacteria</taxon>
        <taxon>Bacillati</taxon>
        <taxon>Actinomycetota</taxon>
        <taxon>Actinomycetes</taxon>
        <taxon>Propionibacteriales</taxon>
        <taxon>Nocardioidaceae</taxon>
        <taxon>Nocardioides</taxon>
    </lineage>
</organism>
<gene>
    <name evidence="1" type="ORF">G5V58_22730</name>
</gene>
<dbReference type="AlphaFoldDB" id="A0A6G6WIY0"/>
<dbReference type="KEGG" id="nano:G5V58_22730"/>
<dbReference type="EMBL" id="CP049257">
    <property type="protein sequence ID" value="QIG45204.1"/>
    <property type="molecule type" value="Genomic_DNA"/>
</dbReference>
<evidence type="ECO:0000313" key="2">
    <source>
        <dbReference type="Proteomes" id="UP000502996"/>
    </source>
</evidence>